<organism evidence="1 2">
    <name type="scientific">Manihot esculenta</name>
    <name type="common">Cassava</name>
    <name type="synonym">Jatropha manihot</name>
    <dbReference type="NCBI Taxonomy" id="3983"/>
    <lineage>
        <taxon>Eukaryota</taxon>
        <taxon>Viridiplantae</taxon>
        <taxon>Streptophyta</taxon>
        <taxon>Embryophyta</taxon>
        <taxon>Tracheophyta</taxon>
        <taxon>Spermatophyta</taxon>
        <taxon>Magnoliopsida</taxon>
        <taxon>eudicotyledons</taxon>
        <taxon>Gunneridae</taxon>
        <taxon>Pentapetalae</taxon>
        <taxon>rosids</taxon>
        <taxon>fabids</taxon>
        <taxon>Malpighiales</taxon>
        <taxon>Euphorbiaceae</taxon>
        <taxon>Crotonoideae</taxon>
        <taxon>Manihoteae</taxon>
        <taxon>Manihot</taxon>
    </lineage>
</organism>
<evidence type="ECO:0000313" key="2">
    <source>
        <dbReference type="Proteomes" id="UP000091857"/>
    </source>
</evidence>
<sequence>MHCSQHGRSRQNDESNYRGREDRVMPHMVICRHTTSPLMVTL</sequence>
<gene>
    <name evidence="1" type="ORF">MANES_06G168250v8</name>
</gene>
<dbReference type="Proteomes" id="UP000091857">
    <property type="component" value="Chromosome 6"/>
</dbReference>
<comment type="caution">
    <text evidence="1">The sequence shown here is derived from an EMBL/GenBank/DDBJ whole genome shotgun (WGS) entry which is preliminary data.</text>
</comment>
<reference evidence="2" key="1">
    <citation type="journal article" date="2016" name="Nat. Biotechnol.">
        <title>Sequencing wild and cultivated cassava and related species reveals extensive interspecific hybridization and genetic diversity.</title>
        <authorList>
            <person name="Bredeson J.V."/>
            <person name="Lyons J.B."/>
            <person name="Prochnik S.E."/>
            <person name="Wu G.A."/>
            <person name="Ha C.M."/>
            <person name="Edsinger-Gonzales E."/>
            <person name="Grimwood J."/>
            <person name="Schmutz J."/>
            <person name="Rabbi I.Y."/>
            <person name="Egesi C."/>
            <person name="Nauluvula P."/>
            <person name="Lebot V."/>
            <person name="Ndunguru J."/>
            <person name="Mkamilo G."/>
            <person name="Bart R.S."/>
            <person name="Setter T.L."/>
            <person name="Gleadow R.M."/>
            <person name="Kulakow P."/>
            <person name="Ferguson M.E."/>
            <person name="Rounsley S."/>
            <person name="Rokhsar D.S."/>
        </authorList>
    </citation>
    <scope>NUCLEOTIDE SEQUENCE [LARGE SCALE GENOMIC DNA]</scope>
    <source>
        <strain evidence="2">cv. AM560-2</strain>
    </source>
</reference>
<dbReference type="EMBL" id="CM004392">
    <property type="protein sequence ID" value="KAG8653110.1"/>
    <property type="molecule type" value="Genomic_DNA"/>
</dbReference>
<accession>A0ACB7HKP9</accession>
<proteinExistence type="predicted"/>
<name>A0ACB7HKP9_MANES</name>
<evidence type="ECO:0000313" key="1">
    <source>
        <dbReference type="EMBL" id="KAG8653110.1"/>
    </source>
</evidence>
<protein>
    <submittedName>
        <fullName evidence="1">Uncharacterized protein</fullName>
    </submittedName>
</protein>
<keyword evidence="2" id="KW-1185">Reference proteome</keyword>